<protein>
    <submittedName>
        <fullName evidence="1">Uncharacterized protein</fullName>
    </submittedName>
</protein>
<accession>A0A9Q1F3W1</accession>
<evidence type="ECO:0000313" key="1">
    <source>
        <dbReference type="EMBL" id="KAJ8350411.1"/>
    </source>
</evidence>
<dbReference type="EMBL" id="JAINUF010000009">
    <property type="protein sequence ID" value="KAJ8350411.1"/>
    <property type="molecule type" value="Genomic_DNA"/>
</dbReference>
<evidence type="ECO:0000313" key="2">
    <source>
        <dbReference type="Proteomes" id="UP001152622"/>
    </source>
</evidence>
<keyword evidence="2" id="KW-1185">Reference proteome</keyword>
<comment type="caution">
    <text evidence="1">The sequence shown here is derived from an EMBL/GenBank/DDBJ whole genome shotgun (WGS) entry which is preliminary data.</text>
</comment>
<gene>
    <name evidence="1" type="ORF">SKAU_G00255410</name>
</gene>
<name>A0A9Q1F3W1_SYNKA</name>
<reference evidence="1" key="1">
    <citation type="journal article" date="2023" name="Science">
        <title>Genome structures resolve the early diversification of teleost fishes.</title>
        <authorList>
            <person name="Parey E."/>
            <person name="Louis A."/>
            <person name="Montfort J."/>
            <person name="Bouchez O."/>
            <person name="Roques C."/>
            <person name="Iampietro C."/>
            <person name="Lluch J."/>
            <person name="Castinel A."/>
            <person name="Donnadieu C."/>
            <person name="Desvignes T."/>
            <person name="Floi Bucao C."/>
            <person name="Jouanno E."/>
            <person name="Wen M."/>
            <person name="Mejri S."/>
            <person name="Dirks R."/>
            <person name="Jansen H."/>
            <person name="Henkel C."/>
            <person name="Chen W.J."/>
            <person name="Zahm M."/>
            <person name="Cabau C."/>
            <person name="Klopp C."/>
            <person name="Thompson A.W."/>
            <person name="Robinson-Rechavi M."/>
            <person name="Braasch I."/>
            <person name="Lecointre G."/>
            <person name="Bobe J."/>
            <person name="Postlethwait J.H."/>
            <person name="Berthelot C."/>
            <person name="Roest Crollius H."/>
            <person name="Guiguen Y."/>
        </authorList>
    </citation>
    <scope>NUCLEOTIDE SEQUENCE</scope>
    <source>
        <strain evidence="1">WJC10195</strain>
    </source>
</reference>
<proteinExistence type="predicted"/>
<dbReference type="AlphaFoldDB" id="A0A9Q1F3W1"/>
<organism evidence="1 2">
    <name type="scientific">Synaphobranchus kaupii</name>
    <name type="common">Kaup's arrowtooth eel</name>
    <dbReference type="NCBI Taxonomy" id="118154"/>
    <lineage>
        <taxon>Eukaryota</taxon>
        <taxon>Metazoa</taxon>
        <taxon>Chordata</taxon>
        <taxon>Craniata</taxon>
        <taxon>Vertebrata</taxon>
        <taxon>Euteleostomi</taxon>
        <taxon>Actinopterygii</taxon>
        <taxon>Neopterygii</taxon>
        <taxon>Teleostei</taxon>
        <taxon>Anguilliformes</taxon>
        <taxon>Synaphobranchidae</taxon>
        <taxon>Synaphobranchus</taxon>
    </lineage>
</organism>
<dbReference type="Proteomes" id="UP001152622">
    <property type="component" value="Chromosome 9"/>
</dbReference>
<sequence length="89" mass="9493">MRACAPDAPRYAAWKQAHSTLHLPVQLRQGGPLNDQGVIRRNDSRLGSLCASASVSLAHLGGGLLRCLAQPNVPHAALQSQEITVHHAE</sequence>